<dbReference type="SUPFAM" id="SSF51905">
    <property type="entry name" value="FAD/NAD(P)-binding domain"/>
    <property type="match status" value="1"/>
</dbReference>
<proteinExistence type="predicted"/>
<dbReference type="GO" id="GO:0004174">
    <property type="term" value="F:electron-transferring-flavoprotein dehydrogenase activity"/>
    <property type="evidence" value="ECO:0007669"/>
    <property type="project" value="TreeGrafter"/>
</dbReference>
<dbReference type="InterPro" id="IPR036188">
    <property type="entry name" value="FAD/NAD-bd_sf"/>
</dbReference>
<dbReference type="OrthoDB" id="202203at2759"/>
<protein>
    <recommendedName>
        <fullName evidence="1">FAD/NAD(P)-binding domain-containing protein</fullName>
    </recommendedName>
</protein>
<accession>A0A6A6SNC1</accession>
<dbReference type="Pfam" id="PF07992">
    <property type="entry name" value="Pyr_redox_2"/>
    <property type="match status" value="1"/>
</dbReference>
<dbReference type="GO" id="GO:0050660">
    <property type="term" value="F:flavin adenine dinucleotide binding"/>
    <property type="evidence" value="ECO:0007669"/>
    <property type="project" value="TreeGrafter"/>
</dbReference>
<dbReference type="PANTHER" id="PTHR43735">
    <property type="entry name" value="APOPTOSIS-INDUCING FACTOR 1"/>
    <property type="match status" value="1"/>
</dbReference>
<organism evidence="2 3">
    <name type="scientific">Lophiostoma macrostomum CBS 122681</name>
    <dbReference type="NCBI Taxonomy" id="1314788"/>
    <lineage>
        <taxon>Eukaryota</taxon>
        <taxon>Fungi</taxon>
        <taxon>Dikarya</taxon>
        <taxon>Ascomycota</taxon>
        <taxon>Pezizomycotina</taxon>
        <taxon>Dothideomycetes</taxon>
        <taxon>Pleosporomycetidae</taxon>
        <taxon>Pleosporales</taxon>
        <taxon>Lophiostomataceae</taxon>
        <taxon>Lophiostoma</taxon>
    </lineage>
</organism>
<reference evidence="2" key="1">
    <citation type="journal article" date="2020" name="Stud. Mycol.">
        <title>101 Dothideomycetes genomes: a test case for predicting lifestyles and emergence of pathogens.</title>
        <authorList>
            <person name="Haridas S."/>
            <person name="Albert R."/>
            <person name="Binder M."/>
            <person name="Bloem J."/>
            <person name="Labutti K."/>
            <person name="Salamov A."/>
            <person name="Andreopoulos B."/>
            <person name="Baker S."/>
            <person name="Barry K."/>
            <person name="Bills G."/>
            <person name="Bluhm B."/>
            <person name="Cannon C."/>
            <person name="Castanera R."/>
            <person name="Culley D."/>
            <person name="Daum C."/>
            <person name="Ezra D."/>
            <person name="Gonzalez J."/>
            <person name="Henrissat B."/>
            <person name="Kuo A."/>
            <person name="Liang C."/>
            <person name="Lipzen A."/>
            <person name="Lutzoni F."/>
            <person name="Magnuson J."/>
            <person name="Mondo S."/>
            <person name="Nolan M."/>
            <person name="Ohm R."/>
            <person name="Pangilinan J."/>
            <person name="Park H.-J."/>
            <person name="Ramirez L."/>
            <person name="Alfaro M."/>
            <person name="Sun H."/>
            <person name="Tritt A."/>
            <person name="Yoshinaga Y."/>
            <person name="Zwiers L.-H."/>
            <person name="Turgeon B."/>
            <person name="Goodwin S."/>
            <person name="Spatafora J."/>
            <person name="Crous P."/>
            <person name="Grigoriev I."/>
        </authorList>
    </citation>
    <scope>NUCLEOTIDE SEQUENCE</scope>
    <source>
        <strain evidence="2">CBS 122681</strain>
    </source>
</reference>
<dbReference type="PANTHER" id="PTHR43735:SF25">
    <property type="entry name" value="NAD(P)H DEHYDROGENASE 3"/>
    <property type="match status" value="1"/>
</dbReference>
<evidence type="ECO:0000313" key="3">
    <source>
        <dbReference type="Proteomes" id="UP000799324"/>
    </source>
</evidence>
<dbReference type="Gene3D" id="3.50.50.100">
    <property type="match status" value="1"/>
</dbReference>
<dbReference type="PRINTS" id="PR00368">
    <property type="entry name" value="FADPNR"/>
</dbReference>
<feature type="domain" description="FAD/NAD(P)-binding" evidence="1">
    <location>
        <begin position="7"/>
        <end position="304"/>
    </location>
</feature>
<dbReference type="EMBL" id="MU004502">
    <property type="protein sequence ID" value="KAF2649189.1"/>
    <property type="molecule type" value="Genomic_DNA"/>
</dbReference>
<dbReference type="GO" id="GO:0005737">
    <property type="term" value="C:cytoplasm"/>
    <property type="evidence" value="ECO:0007669"/>
    <property type="project" value="TreeGrafter"/>
</dbReference>
<name>A0A6A6SNC1_9PLEO</name>
<keyword evidence="3" id="KW-1185">Reference proteome</keyword>
<dbReference type="InterPro" id="IPR023753">
    <property type="entry name" value="FAD/NAD-binding_dom"/>
</dbReference>
<evidence type="ECO:0000259" key="1">
    <source>
        <dbReference type="Pfam" id="PF07992"/>
    </source>
</evidence>
<sequence length="416" mass="44596">MAPATQEVVVLGANFAGLGLTHILERRIFPVLKRLDSAVTFHVTVVTPNSHFFFKVAAPRAISKSGAIADDSLFRPISEGLKQYGDSVSLIQGKAVKLTPETRKVTVETNIGERQDVAYDYLFISTGTTSASPLWTLHDNHEKTVKAIHEINDILPKIKSVLIAGAGPVGVETAGEIAHNYPEVKITIVSAGEVLNGLKPGTSTKAKQFLKGAKAEVLINKRVKDHSTTNGSTKVELDDGSSRTVDLFIDSRGASKINNDFLPGSWLDATGRVTTRDAYFRVKGDGQADVSGVYVVGDIVSGSTNTAIELDAQVLCATSSFSVDVARKLGHDTSKSPGLLSYIPLIGSWFKSNVPRQAEFKPMKDTILVPFGPTGGVGQIFGWGAPSFMVKKAKAEKFLIELVEPAITGNKYAKIT</sequence>
<evidence type="ECO:0000313" key="2">
    <source>
        <dbReference type="EMBL" id="KAF2649189.1"/>
    </source>
</evidence>
<dbReference type="Proteomes" id="UP000799324">
    <property type="component" value="Unassembled WGS sequence"/>
</dbReference>
<dbReference type="AlphaFoldDB" id="A0A6A6SNC1"/>
<gene>
    <name evidence="2" type="ORF">K491DRAFT_698293</name>
</gene>